<dbReference type="PATRIC" id="fig|1227481.4.peg.898"/>
<proteinExistence type="predicted"/>
<name>M0FI83_9EURY</name>
<keyword evidence="4" id="KW-1185">Reference proteome</keyword>
<protein>
    <submittedName>
        <fullName evidence="3">Uncharacterized protein</fullName>
    </submittedName>
</protein>
<evidence type="ECO:0000256" key="1">
    <source>
        <dbReference type="SAM" id="Coils"/>
    </source>
</evidence>
<evidence type="ECO:0000256" key="2">
    <source>
        <dbReference type="SAM" id="MobiDB-lite"/>
    </source>
</evidence>
<feature type="region of interest" description="Disordered" evidence="2">
    <location>
        <begin position="1"/>
        <end position="61"/>
    </location>
</feature>
<organism evidence="3 4">
    <name type="scientific">Halorubrum hochstenium ATCC 700873</name>
    <dbReference type="NCBI Taxonomy" id="1227481"/>
    <lineage>
        <taxon>Archaea</taxon>
        <taxon>Methanobacteriati</taxon>
        <taxon>Methanobacteriota</taxon>
        <taxon>Stenosarchaea group</taxon>
        <taxon>Halobacteria</taxon>
        <taxon>Halobacteriales</taxon>
        <taxon>Haloferacaceae</taxon>
        <taxon>Halorubrum</taxon>
    </lineage>
</organism>
<sequence>MPSQPDSPDPPDAPGGTDAEAADSADGPRRRSASPIAPAGSRASDPARTVGVGRDRRPGYHDRVRVAALAAEVERLEAERDRLADRVAALERAVESEAQRRQQVIDNYERVVAARSESDPASDAPRTASTRPCPLAAVAAGMERVAAWLRRADG</sequence>
<reference evidence="3 4" key="1">
    <citation type="journal article" date="2014" name="PLoS Genet.">
        <title>Phylogenetically driven sequencing of extremely halophilic archaea reveals strategies for static and dynamic osmo-response.</title>
        <authorList>
            <person name="Becker E.A."/>
            <person name="Seitzer P.M."/>
            <person name="Tritt A."/>
            <person name="Larsen D."/>
            <person name="Krusor M."/>
            <person name="Yao A.I."/>
            <person name="Wu D."/>
            <person name="Madern D."/>
            <person name="Eisen J.A."/>
            <person name="Darling A.E."/>
            <person name="Facciotti M.T."/>
        </authorList>
    </citation>
    <scope>NUCLEOTIDE SEQUENCE [LARGE SCALE GENOMIC DNA]</scope>
    <source>
        <strain evidence="3 4">ATCC 700873</strain>
    </source>
</reference>
<comment type="caution">
    <text evidence="3">The sequence shown here is derived from an EMBL/GenBank/DDBJ whole genome shotgun (WGS) entry which is preliminary data.</text>
</comment>
<dbReference type="Proteomes" id="UP000011689">
    <property type="component" value="Unassembled WGS sequence"/>
</dbReference>
<evidence type="ECO:0000313" key="3">
    <source>
        <dbReference type="EMBL" id="ELZ58967.1"/>
    </source>
</evidence>
<evidence type="ECO:0000313" key="4">
    <source>
        <dbReference type="Proteomes" id="UP000011689"/>
    </source>
</evidence>
<dbReference type="STRING" id="1227481.C467_04595"/>
<dbReference type="AlphaFoldDB" id="M0FI83"/>
<feature type="compositionally biased region" description="Pro residues" evidence="2">
    <location>
        <begin position="1"/>
        <end position="13"/>
    </location>
</feature>
<keyword evidence="1" id="KW-0175">Coiled coil</keyword>
<accession>M0FI83</accession>
<gene>
    <name evidence="3" type="ORF">C467_04595</name>
</gene>
<feature type="coiled-coil region" evidence="1">
    <location>
        <begin position="66"/>
        <end position="107"/>
    </location>
</feature>
<dbReference type="EMBL" id="AOJO01000020">
    <property type="protein sequence ID" value="ELZ58967.1"/>
    <property type="molecule type" value="Genomic_DNA"/>
</dbReference>